<dbReference type="SUPFAM" id="SSF49695">
    <property type="entry name" value="gamma-Crystallin-like"/>
    <property type="match status" value="1"/>
</dbReference>
<reference evidence="6" key="1">
    <citation type="submission" date="2023-07" db="EMBL/GenBank/DDBJ databases">
        <authorList>
            <person name="Stuckert A."/>
        </authorList>
    </citation>
    <scope>NUCLEOTIDE SEQUENCE</scope>
</reference>
<dbReference type="InterPro" id="IPR036875">
    <property type="entry name" value="Znf_CCHC_sf"/>
</dbReference>
<dbReference type="Pfam" id="PF00030">
    <property type="entry name" value="Crystall"/>
    <property type="match status" value="2"/>
</dbReference>
<accession>A0ABN9KPW1</accession>
<dbReference type="Gene3D" id="2.60.20.10">
    <property type="entry name" value="Crystallins"/>
    <property type="match status" value="2"/>
</dbReference>
<evidence type="ECO:0000256" key="4">
    <source>
        <dbReference type="ARBA" id="ARBA00022737"/>
    </source>
</evidence>
<feature type="non-terminal residue" evidence="6">
    <location>
        <position position="1"/>
    </location>
</feature>
<dbReference type="PANTHER" id="PTHR11818:SF119">
    <property type="entry name" value="GAMMA-CRYSTALLIN D"/>
    <property type="match status" value="1"/>
</dbReference>
<organism evidence="6 7">
    <name type="scientific">Ranitomeya imitator</name>
    <name type="common">mimic poison frog</name>
    <dbReference type="NCBI Taxonomy" id="111125"/>
    <lineage>
        <taxon>Eukaryota</taxon>
        <taxon>Metazoa</taxon>
        <taxon>Chordata</taxon>
        <taxon>Craniata</taxon>
        <taxon>Vertebrata</taxon>
        <taxon>Euteleostomi</taxon>
        <taxon>Amphibia</taxon>
        <taxon>Batrachia</taxon>
        <taxon>Anura</taxon>
        <taxon>Neobatrachia</taxon>
        <taxon>Hyloidea</taxon>
        <taxon>Dendrobatidae</taxon>
        <taxon>Dendrobatinae</taxon>
        <taxon>Ranitomeya</taxon>
    </lineage>
</organism>
<dbReference type="SMART" id="SM00247">
    <property type="entry name" value="XTALbg"/>
    <property type="match status" value="2"/>
</dbReference>
<gene>
    <name evidence="6" type="ORF">RIMI_LOCUS916575</name>
</gene>
<evidence type="ECO:0000313" key="6">
    <source>
        <dbReference type="EMBL" id="CAJ0919032.1"/>
    </source>
</evidence>
<protein>
    <recommendedName>
        <fullName evidence="5">Beta/gamma crystallin 'Greek key' domain-containing protein</fullName>
    </recommendedName>
</protein>
<feature type="domain" description="Beta/gamma crystallin 'Greek key'" evidence="5">
    <location>
        <begin position="208"/>
        <end position="250"/>
    </location>
</feature>
<comment type="caution">
    <text evidence="6">The sequence shown here is derived from an EMBL/GenBank/DDBJ whole genome shotgun (WGS) entry which is preliminary data.</text>
</comment>
<evidence type="ECO:0000256" key="3">
    <source>
        <dbReference type="ARBA" id="ARBA00022613"/>
    </source>
</evidence>
<dbReference type="InterPro" id="IPR050252">
    <property type="entry name" value="Beta/Gamma-Crystallin"/>
</dbReference>
<dbReference type="PRINTS" id="PR01367">
    <property type="entry name" value="BGCRYSTALLIN"/>
</dbReference>
<dbReference type="InterPro" id="IPR001064">
    <property type="entry name" value="Beta/gamma_crystallin"/>
</dbReference>
<feature type="domain" description="Beta/gamma crystallin 'Greek key'" evidence="5">
    <location>
        <begin position="297"/>
        <end position="339"/>
    </location>
</feature>
<keyword evidence="3" id="KW-0273">Eye lens protein</keyword>
<evidence type="ECO:0000256" key="2">
    <source>
        <dbReference type="ARBA" id="ARBA00009646"/>
    </source>
</evidence>
<feature type="domain" description="Beta/gamma crystallin 'Greek key'" evidence="5">
    <location>
        <begin position="256"/>
        <end position="296"/>
    </location>
</feature>
<dbReference type="PANTHER" id="PTHR11818">
    <property type="entry name" value="BETA/GAMMA CRYSTALLIN"/>
    <property type="match status" value="1"/>
</dbReference>
<dbReference type="SUPFAM" id="SSF57756">
    <property type="entry name" value="Retrovirus zinc finger-like domains"/>
    <property type="match status" value="1"/>
</dbReference>
<dbReference type="InterPro" id="IPR011024">
    <property type="entry name" value="G_crystallin-like"/>
</dbReference>
<dbReference type="EMBL" id="CAUEEQ010001146">
    <property type="protein sequence ID" value="CAJ0919032.1"/>
    <property type="molecule type" value="Genomic_DNA"/>
</dbReference>
<proteinExistence type="inferred from homology"/>
<keyword evidence="4" id="KW-0677">Repeat</keyword>
<comment type="similarity">
    <text evidence="2">Belongs to the beta/gamma-crystallin family.</text>
</comment>
<evidence type="ECO:0000313" key="7">
    <source>
        <dbReference type="Proteomes" id="UP001176940"/>
    </source>
</evidence>
<evidence type="ECO:0000259" key="5">
    <source>
        <dbReference type="PROSITE" id="PS50915"/>
    </source>
</evidence>
<sequence length="342" mass="40156">IDRRLRERKAVQHLAVLSEHGPEPMQCDRTLTRAERQEHRRRNGLCFYCGDSTHVISNCPKRTKRFARSATIGTALPFNLMDLEYARRCGFFLEPLQYPIPLRGIDATPLAKNKPQYWTQVTMCMAQSVQFSGFFPHSVDMLVGNVDGGDDKGKCNCAEKTCAQLTNGAQIIFYEDKNFQGRSYECNSDNTDLHSHFSRCNSIKVETGNWMVYERANNQGHQYFLRRGEYPDFQHWMGFNDSISSCRIIPQHRGTFRIRIYEREDFRGHTVEFIEDCPQVYEEFKYHDICSCNVLEGHWIFYELPSYRGHQYYLRPGEYRRYSDWGAVNSRVGSFRRVQDLH</sequence>
<keyword evidence="7" id="KW-1185">Reference proteome</keyword>
<feature type="domain" description="Beta/gamma crystallin 'Greek key'" evidence="5">
    <location>
        <begin position="169"/>
        <end position="207"/>
    </location>
</feature>
<comment type="function">
    <text evidence="1">Crystallins are the dominant structural components of the vertebrate eye lens.</text>
</comment>
<name>A0ABN9KPW1_9NEOB</name>
<evidence type="ECO:0000256" key="1">
    <source>
        <dbReference type="ARBA" id="ARBA00003689"/>
    </source>
</evidence>
<dbReference type="Proteomes" id="UP001176940">
    <property type="component" value="Unassembled WGS sequence"/>
</dbReference>
<dbReference type="PROSITE" id="PS50915">
    <property type="entry name" value="CRYSTALLIN_BETA_GAMMA"/>
    <property type="match status" value="4"/>
</dbReference>